<evidence type="ECO:0000256" key="1">
    <source>
        <dbReference type="ARBA" id="ARBA00022670"/>
    </source>
</evidence>
<dbReference type="GO" id="GO:0071586">
    <property type="term" value="P:CAAX-box protein processing"/>
    <property type="evidence" value="ECO:0007669"/>
    <property type="project" value="InterPro"/>
</dbReference>
<keyword evidence="5 8" id="KW-0482">Metalloprotease</keyword>
<evidence type="ECO:0000256" key="7">
    <source>
        <dbReference type="PIRSR" id="PIRSR627057-2"/>
    </source>
</evidence>
<evidence type="ECO:0000256" key="9">
    <source>
        <dbReference type="SAM" id="Phobius"/>
    </source>
</evidence>
<evidence type="ECO:0000256" key="6">
    <source>
        <dbReference type="PIRSR" id="PIRSR627057-1"/>
    </source>
</evidence>
<feature type="transmembrane region" description="Helical" evidence="9">
    <location>
        <begin position="165"/>
        <end position="184"/>
    </location>
</feature>
<dbReference type="InterPro" id="IPR027057">
    <property type="entry name" value="CAXX_Prtase_1"/>
</dbReference>
<feature type="transmembrane region" description="Helical" evidence="9">
    <location>
        <begin position="6"/>
        <end position="24"/>
    </location>
</feature>
<comment type="cofactor">
    <cofactor evidence="7 8">
        <name>Zn(2+)</name>
        <dbReference type="ChEBI" id="CHEBI:29105"/>
    </cofactor>
    <text evidence="7 8">Binds 1 zinc ion per subunit.</text>
</comment>
<feature type="transmembrane region" description="Helical" evidence="9">
    <location>
        <begin position="62"/>
        <end position="80"/>
    </location>
</feature>
<feature type="binding site" evidence="7">
    <location>
        <position position="267"/>
    </location>
    <ligand>
        <name>Zn(2+)</name>
        <dbReference type="ChEBI" id="CHEBI:29105"/>
        <note>catalytic</note>
    </ligand>
</feature>
<feature type="transmembrane region" description="Helical" evidence="9">
    <location>
        <begin position="140"/>
        <end position="159"/>
    </location>
</feature>
<evidence type="ECO:0000259" key="10">
    <source>
        <dbReference type="Pfam" id="PF01435"/>
    </source>
</evidence>
<feature type="transmembrane region" description="Helical" evidence="9">
    <location>
        <begin position="95"/>
        <end position="119"/>
    </location>
</feature>
<comment type="caution">
    <text evidence="12">The sequence shown here is derived from an EMBL/GenBank/DDBJ whole genome shotgun (WGS) entry which is preliminary data.</text>
</comment>
<evidence type="ECO:0000256" key="2">
    <source>
        <dbReference type="ARBA" id="ARBA00022723"/>
    </source>
</evidence>
<proteinExistence type="inferred from homology"/>
<feature type="binding site" evidence="7">
    <location>
        <position position="342"/>
    </location>
    <ligand>
        <name>Zn(2+)</name>
        <dbReference type="ChEBI" id="CHEBI:29105"/>
        <note>catalytic</note>
    </ligand>
</feature>
<dbReference type="RefSeq" id="WP_034345892.1">
    <property type="nucleotide sequence ID" value="NZ_FZNG01000042.1"/>
</dbReference>
<accession>A0A4U8S5P0</accession>
<protein>
    <submittedName>
        <fullName evidence="12">M48 family peptidase</fullName>
    </submittedName>
</protein>
<comment type="similarity">
    <text evidence="8">Belongs to the peptidase M48 family.</text>
</comment>
<gene>
    <name evidence="12" type="ORF">LS81_008955</name>
</gene>
<keyword evidence="9" id="KW-1133">Transmembrane helix</keyword>
<feature type="transmembrane region" description="Helical" evidence="9">
    <location>
        <begin position="314"/>
        <end position="333"/>
    </location>
</feature>
<keyword evidence="2 7" id="KW-0479">Metal-binding</keyword>
<reference evidence="12 13" key="1">
    <citation type="journal article" date="2014" name="Genome Announc.">
        <title>Draft genome sequences of eight enterohepatic helicobacter species isolated from both laboratory and wild rodents.</title>
        <authorList>
            <person name="Sheh A."/>
            <person name="Shen Z."/>
            <person name="Fox J.G."/>
        </authorList>
    </citation>
    <scope>NUCLEOTIDE SEQUENCE [LARGE SCALE GENOMIC DNA]</scope>
    <source>
        <strain evidence="12 13">ATCC 700114</strain>
    </source>
</reference>
<dbReference type="GO" id="GO:0004222">
    <property type="term" value="F:metalloendopeptidase activity"/>
    <property type="evidence" value="ECO:0007669"/>
    <property type="project" value="InterPro"/>
</dbReference>
<evidence type="ECO:0000259" key="11">
    <source>
        <dbReference type="Pfam" id="PF16491"/>
    </source>
</evidence>
<keyword evidence="9" id="KW-0812">Transmembrane</keyword>
<keyword evidence="3 8" id="KW-0378">Hydrolase</keyword>
<dbReference type="InterPro" id="IPR032456">
    <property type="entry name" value="Peptidase_M48_N"/>
</dbReference>
<dbReference type="EMBL" id="JRPL02000027">
    <property type="protein sequence ID" value="TLD81178.1"/>
    <property type="molecule type" value="Genomic_DNA"/>
</dbReference>
<evidence type="ECO:0000313" key="12">
    <source>
        <dbReference type="EMBL" id="TLD81178.1"/>
    </source>
</evidence>
<evidence type="ECO:0000256" key="4">
    <source>
        <dbReference type="ARBA" id="ARBA00022833"/>
    </source>
</evidence>
<evidence type="ECO:0000256" key="8">
    <source>
        <dbReference type="RuleBase" id="RU003983"/>
    </source>
</evidence>
<keyword evidence="1 8" id="KW-0645">Protease</keyword>
<dbReference type="Pfam" id="PF16491">
    <property type="entry name" value="Peptidase_M48_N"/>
    <property type="match status" value="1"/>
</dbReference>
<dbReference type="Proteomes" id="UP000029878">
    <property type="component" value="Unassembled WGS sequence"/>
</dbReference>
<feature type="binding site" evidence="7">
    <location>
        <position position="271"/>
    </location>
    <ligand>
        <name>Zn(2+)</name>
        <dbReference type="ChEBI" id="CHEBI:29105"/>
        <note>catalytic</note>
    </ligand>
</feature>
<dbReference type="AlphaFoldDB" id="A0A4U8S5P0"/>
<name>A0A4U8S5P0_9HELI</name>
<dbReference type="Gene3D" id="3.30.2010.10">
    <property type="entry name" value="Metalloproteases ('zincins'), catalytic domain"/>
    <property type="match status" value="1"/>
</dbReference>
<evidence type="ECO:0000313" key="13">
    <source>
        <dbReference type="Proteomes" id="UP000029878"/>
    </source>
</evidence>
<feature type="domain" description="CAAX prenyl protease 1 N-terminal" evidence="11">
    <location>
        <begin position="38"/>
        <end position="194"/>
    </location>
</feature>
<dbReference type="GO" id="GO:0046872">
    <property type="term" value="F:metal ion binding"/>
    <property type="evidence" value="ECO:0007669"/>
    <property type="project" value="UniProtKB-KW"/>
</dbReference>
<feature type="domain" description="Peptidase M48" evidence="10">
    <location>
        <begin position="197"/>
        <end position="396"/>
    </location>
</feature>
<evidence type="ECO:0000256" key="5">
    <source>
        <dbReference type="ARBA" id="ARBA00023049"/>
    </source>
</evidence>
<dbReference type="CDD" id="cd07343">
    <property type="entry name" value="M48A_Zmpste24p_like"/>
    <property type="match status" value="1"/>
</dbReference>
<dbReference type="Pfam" id="PF01435">
    <property type="entry name" value="Peptidase_M48"/>
    <property type="match status" value="1"/>
</dbReference>
<dbReference type="PANTHER" id="PTHR10120">
    <property type="entry name" value="CAAX PRENYL PROTEASE 1"/>
    <property type="match status" value="1"/>
</dbReference>
<organism evidence="12 13">
    <name type="scientific">Helicobacter trogontum</name>
    <dbReference type="NCBI Taxonomy" id="50960"/>
    <lineage>
        <taxon>Bacteria</taxon>
        <taxon>Pseudomonadati</taxon>
        <taxon>Campylobacterota</taxon>
        <taxon>Epsilonproteobacteria</taxon>
        <taxon>Campylobacterales</taxon>
        <taxon>Helicobacteraceae</taxon>
        <taxon>Helicobacter</taxon>
    </lineage>
</organism>
<keyword evidence="9" id="KW-0472">Membrane</keyword>
<sequence>MYLVILAYLLLLVAPAIVLNILQMRYVQTYATKKPVILNAHDYNIAANYAITRCKVALIEHIFSFIVLIFWLQFGIAYLTQFCDAQPVSNFGTDLLVILSFLVLHTLIYVPFSILHKLIDTHYGFNRQSVKDFILDGVKMLCISGILLSIIFAILLWIIETLSMWWIVGFCVVFAFLIFMQLIYPTLIAPMFNKFTPLKDERLNQRIAMLMERAGFRSSGIFVVDASRRDGRLNAYFGGLGSLKRVVLFDTLLDKISEDGLIAILGHELGHFKHGDIIQNIVISGFILFAMFAVMGLFFDSLCLYLGLPLTDSNILILAILLFPVLSFLFMPIQSYFSRKAEYRADAFGASCVSNKALSEALVRLVNENKAFPYSHPAYIFFYYSHPPLLERLKALGGLYNGN</sequence>
<feature type="active site" evidence="6">
    <location>
        <position position="268"/>
    </location>
</feature>
<dbReference type="InterPro" id="IPR001915">
    <property type="entry name" value="Peptidase_M48"/>
</dbReference>
<feature type="transmembrane region" description="Helical" evidence="9">
    <location>
        <begin position="281"/>
        <end position="308"/>
    </location>
</feature>
<evidence type="ECO:0000256" key="3">
    <source>
        <dbReference type="ARBA" id="ARBA00022801"/>
    </source>
</evidence>
<feature type="active site" description="Proton donor" evidence="6">
    <location>
        <position position="346"/>
    </location>
</feature>
<dbReference type="OrthoDB" id="9781930at2"/>
<dbReference type="FunFam" id="3.30.2010.10:FF:000010">
    <property type="entry name" value="M48 family peptidase"/>
    <property type="match status" value="1"/>
</dbReference>
<keyword evidence="4 7" id="KW-0862">Zinc</keyword>